<comment type="caution">
    <text evidence="3">The sequence shown here is derived from an EMBL/GenBank/DDBJ whole genome shotgun (WGS) entry which is preliminary data.</text>
</comment>
<keyword evidence="4" id="KW-1185">Reference proteome</keyword>
<keyword evidence="1" id="KW-0472">Membrane</keyword>
<feature type="transmembrane region" description="Helical" evidence="1">
    <location>
        <begin position="1228"/>
        <end position="1250"/>
    </location>
</feature>
<dbReference type="EMBL" id="LUUI01000149">
    <property type="protein sequence ID" value="OAI10791.1"/>
    <property type="molecule type" value="Genomic_DNA"/>
</dbReference>
<evidence type="ECO:0000256" key="2">
    <source>
        <dbReference type="SAM" id="SignalP"/>
    </source>
</evidence>
<feature type="transmembrane region" description="Helical" evidence="1">
    <location>
        <begin position="1156"/>
        <end position="1177"/>
    </location>
</feature>
<evidence type="ECO:0000313" key="4">
    <source>
        <dbReference type="Proteomes" id="UP000078476"/>
    </source>
</evidence>
<dbReference type="STRING" id="980561.A1359_01780"/>
<feature type="transmembrane region" description="Helical" evidence="1">
    <location>
        <begin position="467"/>
        <end position="486"/>
    </location>
</feature>
<keyword evidence="1" id="KW-0812">Transmembrane</keyword>
<dbReference type="OrthoDB" id="220327at2"/>
<sequence>MMFFQRLLLVLLLVIKSYSVLAIDTQAVPEVLKPWIPWVLADYPQLECPFLYHNYQQKHCSWSGPLRLELQNNSGRFSGEWTLYQAGWIILPGDQKQWPQMVLQGQKPAIVSGYHGKPAIWLPAGHHKISGEFFWDKLPESLAIARETGLIQLSINNETINYPRIEKDVLWLGSQQVSNTNNQQDSLDLQVFRQIIDDNPLQMFTHLMLNVSGAAREVSIPYALLPAFIPISVDSPFSARIDNDGSLLLQVRPGQWTIKIQSRYPQQLMQLDLAIKDTTWPESEIWAFKAMPALRLVEIENLAPIDASLTNLPEEWRQLPSYQVKQGQSMRFKLIRRGDPDLEPNKLRLNRKLWLDFAGDGYTVSDRINGKMTHDWRINALAQTHLGQVQLNGQNQLITQINDGQQGVEVRRGTVELQADSRIIGNGRYLNAVGWQQTFQQVQAELNIPPGWRLLAVFGVDNEPDSWLTRWTLLDIFLVLIIALAISRLWSWQWGLLALISLMLFWHEADAPHWIWLNILAALALLRVLPKNQFSRWVTWYRNLCWLSLVVIVIPFMIAQIRMGIYPQLEKPWQPIEAVPSAASVTSSEDMLAGAAMEMSEAPVQQIARKMQKTNSAVADSSTFAVNFDRIDPDANIQTGPGLPQWKWQTVQLSWNGAVDSQQQIQLWYLSPPWTLVWHFLQALLVALMSLKVLGLATAKMPMSLPGVSAWLLLPILIFANTDSFADIPDQGLLDQLKTQLLKAPECLPSCAEIASMKLTATENEMLIDLQVHVQQDVAIPLPAQLEQWLPEQVAVNGKQTSNLIRENDGYLWLALNKGVHRVLLYGRHNQKFRFSLPLPLKPKYSEVKVDGWRVEGLYENHQTAAQLEFNRIDSDAQFAKTGFQEKDLAAFVRVERTLHLGLDWYVTTQVIRLTGNENPIVLQIPLLPGEAITSDQIHIENGKVLVNMPAGQNMLEWRSLLEKRQQLELQATDTSAWSEIWRADVSPIWHLQATGIAVVHHLDQQDIWLPEWRPWPGEKVVLSISRPEPVPGPTLTIDKSQLNLQPGKRNQIASLSLNLRSSKGGQHNLILPVQAELQDVSIDGVTQPIRQKADTVTLPIHPGTQQITLNWQVVSEQSLLFTTPLVNLGIDSVNSNIQVTSASDRWVLFTLGPKFGPAALIWGLLLVLLLLALGLGRSTLTPLKSWQWFLLLIGLSQIHVGAGLIVVIWLFALGIRRHQSQENINQFNLAQIGLGFLTLVSVLLLFAAVQQGLLGSPDMQITGNQSTAWVLNWYQDHSGPVLPTATVVSAPMMVYRILMLGWSLWMALSLLDWLRWGWICFASGGIWKKKVPQKPVTG</sequence>
<feature type="transmembrane region" description="Helical" evidence="1">
    <location>
        <begin position="1294"/>
        <end position="1315"/>
    </location>
</feature>
<reference evidence="3 4" key="1">
    <citation type="submission" date="2016-03" db="EMBL/GenBank/DDBJ databases">
        <authorList>
            <person name="Ploux O."/>
        </authorList>
    </citation>
    <scope>NUCLEOTIDE SEQUENCE [LARGE SCALE GENOMIC DNA]</scope>
    <source>
        <strain evidence="3 4">R-45370</strain>
    </source>
</reference>
<evidence type="ECO:0000256" key="1">
    <source>
        <dbReference type="SAM" id="Phobius"/>
    </source>
</evidence>
<dbReference type="Proteomes" id="UP000078476">
    <property type="component" value="Unassembled WGS sequence"/>
</dbReference>
<feature type="transmembrane region" description="Helical" evidence="1">
    <location>
        <begin position="513"/>
        <end position="529"/>
    </location>
</feature>
<protein>
    <submittedName>
        <fullName evidence="3">Uncharacterized protein</fullName>
    </submittedName>
</protein>
<feature type="transmembrane region" description="Helical" evidence="1">
    <location>
        <begin position="1189"/>
        <end position="1216"/>
    </location>
</feature>
<name>A0A177MYU9_9GAMM</name>
<gene>
    <name evidence="3" type="ORF">A1359_01780</name>
</gene>
<dbReference type="RefSeq" id="WP_066986555.1">
    <property type="nucleotide sequence ID" value="NZ_LUUI01000149.1"/>
</dbReference>
<keyword evidence="2" id="KW-0732">Signal</keyword>
<keyword evidence="1" id="KW-1133">Transmembrane helix</keyword>
<accession>A0A177MYU9</accession>
<feature type="chain" id="PRO_5008068571" evidence="2">
    <location>
        <begin position="23"/>
        <end position="1339"/>
    </location>
</feature>
<feature type="transmembrane region" description="Helical" evidence="1">
    <location>
        <begin position="676"/>
        <end position="697"/>
    </location>
</feature>
<feature type="transmembrane region" description="Helical" evidence="1">
    <location>
        <begin position="541"/>
        <end position="561"/>
    </location>
</feature>
<feature type="transmembrane region" description="Helical" evidence="1">
    <location>
        <begin position="491"/>
        <end position="507"/>
    </location>
</feature>
<proteinExistence type="predicted"/>
<evidence type="ECO:0000313" key="3">
    <source>
        <dbReference type="EMBL" id="OAI10791.1"/>
    </source>
</evidence>
<feature type="signal peptide" evidence="2">
    <location>
        <begin position="1"/>
        <end position="22"/>
    </location>
</feature>
<organism evidence="3 4">
    <name type="scientific">Methylomonas lenta</name>
    <dbReference type="NCBI Taxonomy" id="980561"/>
    <lineage>
        <taxon>Bacteria</taxon>
        <taxon>Pseudomonadati</taxon>
        <taxon>Pseudomonadota</taxon>
        <taxon>Gammaproteobacteria</taxon>
        <taxon>Methylococcales</taxon>
        <taxon>Methylococcaceae</taxon>
        <taxon>Methylomonas</taxon>
    </lineage>
</organism>